<proteinExistence type="predicted"/>
<accession>A0ACD4D0M0</accession>
<keyword evidence="2" id="KW-1185">Reference proteome</keyword>
<evidence type="ECO:0000313" key="1">
    <source>
        <dbReference type="EMBL" id="UXN59260.1"/>
    </source>
</evidence>
<sequence length="305" mass="35465">MVYAYISQADFLKGNKHTEVVACWMQASSFSTRVTDTIFRRTDDLAPDYYTPIAKGKEWLFELTCKHQPRTGALLMAGGPLFVRVEGRSEFAPFYLNMGLEVRGKVILLERNFWGNNPSDPDYQDNIEDLTAWLTKRDGRPNHAEQRQLSLPRPIREAYYTRFMGLNIPDSPTVGIYRRLLPRSINAWQSWDGYLGNFRGYKKKYIPWLEERLGIVPTPFDRKHAYISFMMFMAAGPNPAGREGDVFFVKNNETQQDGVIYHIKDADIENMRILSEPAEAIDRYCEHILLEREGRFDFMPFTSEM</sequence>
<organism evidence="1 2">
    <name type="scientific">Phyllobacterium zundukense</name>
    <dbReference type="NCBI Taxonomy" id="1867719"/>
    <lineage>
        <taxon>Bacteria</taxon>
        <taxon>Pseudomonadati</taxon>
        <taxon>Pseudomonadota</taxon>
        <taxon>Alphaproteobacteria</taxon>
        <taxon>Hyphomicrobiales</taxon>
        <taxon>Phyllobacteriaceae</taxon>
        <taxon>Phyllobacterium</taxon>
    </lineage>
</organism>
<evidence type="ECO:0000313" key="2">
    <source>
        <dbReference type="Proteomes" id="UP001061991"/>
    </source>
</evidence>
<gene>
    <name evidence="1" type="ORF">N8E88_21970</name>
</gene>
<reference evidence="1" key="1">
    <citation type="submission" date="2022-09" db="EMBL/GenBank/DDBJ databases">
        <title>Interaction between co-microsymbionts with complementary sets of symbiotic genes in legume-rhizobium systems.</title>
        <authorList>
            <person name="Safronova V."/>
            <person name="Sazanova A."/>
            <person name="Afonin A."/>
            <person name="Chirak E."/>
        </authorList>
    </citation>
    <scope>NUCLEOTIDE SEQUENCE</scope>
    <source>
        <strain evidence="1">A18/3m</strain>
    </source>
</reference>
<dbReference type="EMBL" id="CP104973">
    <property type="protein sequence ID" value="UXN59260.1"/>
    <property type="molecule type" value="Genomic_DNA"/>
</dbReference>
<name>A0ACD4D0M0_9HYPH</name>
<protein>
    <submittedName>
        <fullName evidence="1">Uncharacterized protein</fullName>
    </submittedName>
</protein>
<dbReference type="Proteomes" id="UP001061991">
    <property type="component" value="Chromosome"/>
</dbReference>